<accession>A0A1J0WFX7</accession>
<dbReference type="AlphaFoldDB" id="A0A1J0WFX7"/>
<evidence type="ECO:0000313" key="3">
    <source>
        <dbReference type="Proteomes" id="UP000181897"/>
    </source>
</evidence>
<dbReference type="STRING" id="1917485.BOO69_06110"/>
<feature type="domain" description="PAS fold-4" evidence="1">
    <location>
        <begin position="33"/>
        <end position="122"/>
    </location>
</feature>
<evidence type="ECO:0000259" key="1">
    <source>
        <dbReference type="Pfam" id="PF08448"/>
    </source>
</evidence>
<organism evidence="2 3">
    <name type="scientific">Sulfitobacter alexandrii</name>
    <dbReference type="NCBI Taxonomy" id="1917485"/>
    <lineage>
        <taxon>Bacteria</taxon>
        <taxon>Pseudomonadati</taxon>
        <taxon>Pseudomonadota</taxon>
        <taxon>Alphaproteobacteria</taxon>
        <taxon>Rhodobacterales</taxon>
        <taxon>Roseobacteraceae</taxon>
        <taxon>Sulfitobacter</taxon>
    </lineage>
</organism>
<dbReference type="EMBL" id="CP018076">
    <property type="protein sequence ID" value="APE43038.1"/>
    <property type="molecule type" value="Genomic_DNA"/>
</dbReference>
<dbReference type="Gene3D" id="3.30.450.20">
    <property type="entry name" value="PAS domain"/>
    <property type="match status" value="1"/>
</dbReference>
<protein>
    <recommendedName>
        <fullName evidence="1">PAS fold-4 domain-containing protein</fullName>
    </recommendedName>
</protein>
<reference evidence="2 3" key="1">
    <citation type="submission" date="2016-11" db="EMBL/GenBank/DDBJ databases">
        <title>Complete genome sequence of Sulfitobacter sp. AM1-D1, a toxic bacteria associated with marine dinoflagellate Alexandrium minutum in East China Sea.</title>
        <authorList>
            <person name="Yang Q."/>
            <person name="Zhang X."/>
            <person name="Tian X."/>
        </authorList>
    </citation>
    <scope>NUCLEOTIDE SEQUENCE [LARGE SCALE GENOMIC DNA]</scope>
    <source>
        <strain evidence="2 3">AM1-D1</strain>
    </source>
</reference>
<dbReference type="KEGG" id="suam:BOO69_06110"/>
<gene>
    <name evidence="2" type="ORF">BOO69_06110</name>
</gene>
<dbReference type="InterPro" id="IPR013656">
    <property type="entry name" value="PAS_4"/>
</dbReference>
<keyword evidence="3" id="KW-1185">Reference proteome</keyword>
<evidence type="ECO:0000313" key="2">
    <source>
        <dbReference type="EMBL" id="APE43038.1"/>
    </source>
</evidence>
<dbReference type="InterPro" id="IPR035965">
    <property type="entry name" value="PAS-like_dom_sf"/>
</dbReference>
<sequence length="252" mass="27842">MFKTGDAQRLKRQIDRFNVPMFIAQRYQDTGSFEVLALNARHESVTGLSTQAIRGKPITDLLNAKQAAAVSRKYEKCLTEKATQRYREVLDLPEGTMIWDTTLQYLPMPDGPDRIIGSAVVLERIERDDHDEIAFEDMRYLATTSVCELGKISALLEAVEQGIYAPDILSGSAGMLAGLCRTIDSRLDDIRSAAERRIAERATRAVTRSGLHLIKDAGDAPGAQDEVDTAIAALVGLIEQGTQHDRLRRQAG</sequence>
<dbReference type="SUPFAM" id="SSF55785">
    <property type="entry name" value="PYP-like sensor domain (PAS domain)"/>
    <property type="match status" value="1"/>
</dbReference>
<dbReference type="Proteomes" id="UP000181897">
    <property type="component" value="Chromosome"/>
</dbReference>
<dbReference type="RefSeq" id="WP_071971245.1">
    <property type="nucleotide sequence ID" value="NZ_CP018076.1"/>
</dbReference>
<proteinExistence type="predicted"/>
<name>A0A1J0WFX7_9RHOB</name>
<dbReference type="Pfam" id="PF08448">
    <property type="entry name" value="PAS_4"/>
    <property type="match status" value="1"/>
</dbReference>